<evidence type="ECO:0000256" key="1">
    <source>
        <dbReference type="ARBA" id="ARBA00004141"/>
    </source>
</evidence>
<dbReference type="InterPro" id="IPR007267">
    <property type="entry name" value="GtrA_DPMS_TM"/>
</dbReference>
<dbReference type="Proteomes" id="UP000638043">
    <property type="component" value="Unassembled WGS sequence"/>
</dbReference>
<evidence type="ECO:0000256" key="2">
    <source>
        <dbReference type="ARBA" id="ARBA00006739"/>
    </source>
</evidence>
<feature type="transmembrane region" description="Helical" evidence="6">
    <location>
        <begin position="310"/>
        <end position="328"/>
    </location>
</feature>
<dbReference type="Pfam" id="PF04138">
    <property type="entry name" value="GtrA_DPMS_TM"/>
    <property type="match status" value="1"/>
</dbReference>
<dbReference type="PANTHER" id="PTHR48090">
    <property type="entry name" value="UNDECAPRENYL-PHOSPHATE 4-DEOXY-4-FORMAMIDO-L-ARABINOSE TRANSFERASE-RELATED"/>
    <property type="match status" value="1"/>
</dbReference>
<keyword evidence="10" id="KW-1185">Reference proteome</keyword>
<comment type="caution">
    <text evidence="9">The sequence shown here is derived from an EMBL/GenBank/DDBJ whole genome shotgun (WGS) entry which is preliminary data.</text>
</comment>
<evidence type="ECO:0000256" key="4">
    <source>
        <dbReference type="ARBA" id="ARBA00022989"/>
    </source>
</evidence>
<reference evidence="10" key="1">
    <citation type="journal article" date="2019" name="Int. J. Syst. Evol. Microbiol.">
        <title>The Global Catalogue of Microorganisms (GCM) 10K type strain sequencing project: providing services to taxonomists for standard genome sequencing and annotation.</title>
        <authorList>
            <consortium name="The Broad Institute Genomics Platform"/>
            <consortium name="The Broad Institute Genome Sequencing Center for Infectious Disease"/>
            <person name="Wu L."/>
            <person name="Ma J."/>
        </authorList>
    </citation>
    <scope>NUCLEOTIDE SEQUENCE [LARGE SCALE GENOMIC DNA]</scope>
    <source>
        <strain evidence="10">CGMCC 4.7181</strain>
    </source>
</reference>
<keyword evidence="4 6" id="KW-1133">Transmembrane helix</keyword>
<dbReference type="EMBL" id="BMMQ01000001">
    <property type="protein sequence ID" value="GGO59994.1"/>
    <property type="molecule type" value="Genomic_DNA"/>
</dbReference>
<protein>
    <submittedName>
        <fullName evidence="9">Polysaccharide synthesis protein GtrA</fullName>
    </submittedName>
</protein>
<keyword evidence="5 6" id="KW-0472">Membrane</keyword>
<dbReference type="Pfam" id="PF00535">
    <property type="entry name" value="Glycos_transf_2"/>
    <property type="match status" value="1"/>
</dbReference>
<dbReference type="InterPro" id="IPR029044">
    <property type="entry name" value="Nucleotide-diphossugar_trans"/>
</dbReference>
<dbReference type="SUPFAM" id="SSF53448">
    <property type="entry name" value="Nucleotide-diphospho-sugar transferases"/>
    <property type="match status" value="1"/>
</dbReference>
<evidence type="ECO:0000256" key="6">
    <source>
        <dbReference type="SAM" id="Phobius"/>
    </source>
</evidence>
<dbReference type="RefSeq" id="WP_188699741.1">
    <property type="nucleotide sequence ID" value="NZ_BMMQ01000001.1"/>
</dbReference>
<gene>
    <name evidence="9" type="ORF">GCM10010910_04300</name>
</gene>
<name>A0ABQ2MYT2_9MICO</name>
<dbReference type="InterPro" id="IPR001173">
    <property type="entry name" value="Glyco_trans_2-like"/>
</dbReference>
<dbReference type="CDD" id="cd04179">
    <property type="entry name" value="DPM_DPG-synthase_like"/>
    <property type="match status" value="1"/>
</dbReference>
<organism evidence="9 10">
    <name type="scientific">Microbacterium nanhaiense</name>
    <dbReference type="NCBI Taxonomy" id="1301026"/>
    <lineage>
        <taxon>Bacteria</taxon>
        <taxon>Bacillati</taxon>
        <taxon>Actinomycetota</taxon>
        <taxon>Actinomycetes</taxon>
        <taxon>Micrococcales</taxon>
        <taxon>Microbacteriaceae</taxon>
        <taxon>Microbacterium</taxon>
    </lineage>
</organism>
<evidence type="ECO:0000313" key="10">
    <source>
        <dbReference type="Proteomes" id="UP000638043"/>
    </source>
</evidence>
<accession>A0ABQ2MYT2</accession>
<evidence type="ECO:0000256" key="5">
    <source>
        <dbReference type="ARBA" id="ARBA00023136"/>
    </source>
</evidence>
<evidence type="ECO:0000256" key="3">
    <source>
        <dbReference type="ARBA" id="ARBA00022692"/>
    </source>
</evidence>
<evidence type="ECO:0000259" key="7">
    <source>
        <dbReference type="Pfam" id="PF00535"/>
    </source>
</evidence>
<feature type="transmembrane region" description="Helical" evidence="6">
    <location>
        <begin position="284"/>
        <end position="304"/>
    </location>
</feature>
<feature type="domain" description="GtrA/DPMS transmembrane" evidence="8">
    <location>
        <begin position="223"/>
        <end position="336"/>
    </location>
</feature>
<dbReference type="InterPro" id="IPR050256">
    <property type="entry name" value="Glycosyltransferase_2"/>
</dbReference>
<sequence>MHVLIPAYEPTGSLPRLVARLRDADPTLRVLVVDDGSGPQYAEAFDRAAAAGAAIIRHPHNRGKGAALRSGLAWIRARAPLDAVVTADADGQHTPQDILAVAARVDVEGNALVLGCRAFDGDVPARSRVGNAIARGAFRVAAGWRVSDTQTGLRGIPPAMIAWLLEVPGERFDYEQWVLLRLARAGFSAVEVPIETVYLDGNASSHFRPIADSIRVMAPTIAFAASSLTGFVVDAAALFLIYAVTGALVPSVVAARVISAGITFVLNRRVVFRRRGREHLFRHLAAYAVLAALLLASNLAWMSFLTGAGLPLWLAKVVTELGLFALSYRAQKNAVFAPRTANAVRSHAARADSSPQFTSSRVSS</sequence>
<dbReference type="PANTHER" id="PTHR48090:SF7">
    <property type="entry name" value="RFBJ PROTEIN"/>
    <property type="match status" value="1"/>
</dbReference>
<evidence type="ECO:0000259" key="8">
    <source>
        <dbReference type="Pfam" id="PF04138"/>
    </source>
</evidence>
<proteinExistence type="inferred from homology"/>
<dbReference type="Gene3D" id="3.90.550.10">
    <property type="entry name" value="Spore Coat Polysaccharide Biosynthesis Protein SpsA, Chain A"/>
    <property type="match status" value="1"/>
</dbReference>
<comment type="similarity">
    <text evidence="2">Belongs to the glycosyltransferase 2 family.</text>
</comment>
<feature type="transmembrane region" description="Helical" evidence="6">
    <location>
        <begin position="239"/>
        <end position="264"/>
    </location>
</feature>
<feature type="domain" description="Glycosyltransferase 2-like" evidence="7">
    <location>
        <begin position="3"/>
        <end position="128"/>
    </location>
</feature>
<keyword evidence="3 6" id="KW-0812">Transmembrane</keyword>
<evidence type="ECO:0000313" key="9">
    <source>
        <dbReference type="EMBL" id="GGO59994.1"/>
    </source>
</evidence>
<comment type="subcellular location">
    <subcellularLocation>
        <location evidence="1">Membrane</location>
        <topology evidence="1">Multi-pass membrane protein</topology>
    </subcellularLocation>
</comment>